<keyword evidence="5" id="KW-0479">Metal-binding</keyword>
<dbReference type="PANTHER" id="PTHR47253">
    <property type="match status" value="1"/>
</dbReference>
<organism evidence="7 8">
    <name type="scientific">Symbiopectobacterium purcellii</name>
    <dbReference type="NCBI Taxonomy" id="2871826"/>
    <lineage>
        <taxon>Bacteria</taxon>
        <taxon>Pseudomonadati</taxon>
        <taxon>Pseudomonadota</taxon>
        <taxon>Gammaproteobacteria</taxon>
        <taxon>Enterobacterales</taxon>
        <taxon>Enterobacteriaceae</taxon>
    </lineage>
</organism>
<dbReference type="NCBIfam" id="TIGR00543">
    <property type="entry name" value="isochor_syn"/>
    <property type="match status" value="1"/>
</dbReference>
<dbReference type="EC" id="5.4.4.2" evidence="5"/>
<comment type="cofactor">
    <cofactor evidence="5">
        <name>Mg(2+)</name>
        <dbReference type="ChEBI" id="CHEBI:18420"/>
    </cofactor>
</comment>
<dbReference type="PANTHER" id="PTHR47253:SF4">
    <property type="entry name" value="ISOCHORISMATE SYNTHASE 2, CHLOROPLASTIC"/>
    <property type="match status" value="1"/>
</dbReference>
<dbReference type="InterPro" id="IPR044250">
    <property type="entry name" value="MenF-like"/>
</dbReference>
<keyword evidence="3 5" id="KW-0460">Magnesium</keyword>
<dbReference type="RefSeq" id="WP_222159935.1">
    <property type="nucleotide sequence ID" value="NZ_CP081864.1"/>
</dbReference>
<reference evidence="7 8" key="1">
    <citation type="submission" date="2021-08" db="EMBL/GenBank/DDBJ databases">
        <title>Culture and genomic analysis of Symbiopectobacterium purcellii sp. nov. gen. nov., isolated from the leafhopper Empoasca decipiens.</title>
        <authorList>
            <person name="Nadal-Jimenez P."/>
            <person name="Siozios S."/>
            <person name="Halliday N."/>
            <person name="Camara M."/>
            <person name="Hurst G.D.D."/>
        </authorList>
    </citation>
    <scope>NUCLEOTIDE SEQUENCE [LARGE SCALE GENOMIC DNA]</scope>
    <source>
        <strain evidence="7 8">SyEd1</strain>
    </source>
</reference>
<evidence type="ECO:0000256" key="2">
    <source>
        <dbReference type="ARBA" id="ARBA00005297"/>
    </source>
</evidence>
<dbReference type="Proteomes" id="UP000825886">
    <property type="component" value="Chromosome"/>
</dbReference>
<feature type="binding site" evidence="5">
    <location>
        <position position="429"/>
    </location>
    <ligand>
        <name>Mg(2+)</name>
        <dbReference type="ChEBI" id="CHEBI:18420"/>
    </ligand>
</feature>
<name>A0ABX9AP22_9ENTR</name>
<dbReference type="InterPro" id="IPR034681">
    <property type="entry name" value="MenF"/>
</dbReference>
<evidence type="ECO:0000256" key="4">
    <source>
        <dbReference type="ARBA" id="ARBA00023235"/>
    </source>
</evidence>
<comment type="catalytic activity">
    <reaction evidence="1 5">
        <text>chorismate = isochorismate</text>
        <dbReference type="Rhea" id="RHEA:18985"/>
        <dbReference type="ChEBI" id="CHEBI:29748"/>
        <dbReference type="ChEBI" id="CHEBI:29780"/>
        <dbReference type="EC" id="5.4.4.2"/>
    </reaction>
</comment>
<gene>
    <name evidence="5 7" type="primary">menF</name>
    <name evidence="7" type="ORF">K6K13_05855</name>
</gene>
<keyword evidence="8" id="KW-1185">Reference proteome</keyword>
<proteinExistence type="inferred from homology"/>
<feature type="binding site" evidence="5">
    <location>
        <position position="297"/>
    </location>
    <ligand>
        <name>Mg(2+)</name>
        <dbReference type="ChEBI" id="CHEBI:18420"/>
    </ligand>
</feature>
<dbReference type="NCBIfam" id="NF011588">
    <property type="entry name" value="PRK15012.1"/>
    <property type="match status" value="1"/>
</dbReference>
<evidence type="ECO:0000256" key="3">
    <source>
        <dbReference type="ARBA" id="ARBA00022842"/>
    </source>
</evidence>
<comment type="similarity">
    <text evidence="2 5">Belongs to the isochorismate synthase family.</text>
</comment>
<feature type="active site" description="Proton acceptor" evidence="5">
    <location>
        <position position="203"/>
    </location>
</feature>
<keyword evidence="5" id="KW-0474">Menaquinone biosynthesis</keyword>
<feature type="domain" description="Chorismate-utilising enzyme C-terminal" evidence="6">
    <location>
        <begin position="182"/>
        <end position="433"/>
    </location>
</feature>
<comment type="pathway">
    <text evidence="5">Quinol/quinone metabolism; 1,4-dihydroxy-2-naphthoate biosynthesis; 1,4-dihydroxy-2-naphthoate from chorismate: step 1/7.</text>
</comment>
<accession>A0ABX9AP22</accession>
<evidence type="ECO:0000313" key="8">
    <source>
        <dbReference type="Proteomes" id="UP000825886"/>
    </source>
</evidence>
<dbReference type="Gene3D" id="3.60.120.10">
    <property type="entry name" value="Anthranilate synthase"/>
    <property type="match status" value="1"/>
</dbReference>
<protein>
    <recommendedName>
        <fullName evidence="5">Isochorismate synthase MenF</fullName>
        <ecNumber evidence="5">5.4.4.2</ecNumber>
    </recommendedName>
    <alternativeName>
        <fullName evidence="5">Isochorismate mutase</fullName>
    </alternativeName>
</protein>
<comment type="pathway">
    <text evidence="5">Quinol/quinone metabolism; menaquinone biosynthesis.</text>
</comment>
<dbReference type="InterPro" id="IPR004561">
    <property type="entry name" value="IsoChor_synthase"/>
</dbReference>
<evidence type="ECO:0000256" key="5">
    <source>
        <dbReference type="HAMAP-Rule" id="MF_01935"/>
    </source>
</evidence>
<dbReference type="InterPro" id="IPR015890">
    <property type="entry name" value="Chorismate_C"/>
</dbReference>
<dbReference type="GO" id="GO:0008909">
    <property type="term" value="F:isochorismate synthase activity"/>
    <property type="evidence" value="ECO:0007669"/>
    <property type="project" value="UniProtKB-EC"/>
</dbReference>
<dbReference type="EMBL" id="CP081864">
    <property type="protein sequence ID" value="QZN96922.1"/>
    <property type="molecule type" value="Genomic_DNA"/>
</dbReference>
<evidence type="ECO:0000313" key="7">
    <source>
        <dbReference type="EMBL" id="QZN96922.1"/>
    </source>
</evidence>
<sequence>MKQLSHLLRRMQQVLREPQPALPGSRQLVVSLSMDVAAAEESEPSLLPWLATQPVYPQFYWQHRQEPEEAAVCGIVRGFRHVSDAESFFQHYRSAPDVRVWGLNGFERTTADGGESADYLFLPRVEVIRQGNQLSLKVNVFSETSLQADADEAAAFIKFLLPAHPIAPLTSRIVAQEHHPSREGWVSMLEQALASIAADEMEKVVLARCTTLTLSQPLREASMMAASRAANHRCFHFMLAHNAEQAFMGSSPERLYLRQGTTLNTEALAGTVASDDNDRTAETLAQWLMNDRKNQCENQFVVEDISQRLQQSAATLDVMPPEVIRLRKVQHLRRAIRATLHQASDTACLNDLQPTAAVAGLPRQAARAFIRQVEPFTRGWYAGSAGYLSLAQAEFCVALRSAEINGDKINLYAGAGILPGSDPEQEWVELDNKAAGLKTLFDGEVS</sequence>
<dbReference type="HAMAP" id="MF_01935">
    <property type="entry name" value="MenF"/>
    <property type="match status" value="1"/>
</dbReference>
<dbReference type="InterPro" id="IPR005801">
    <property type="entry name" value="ADC_synthase"/>
</dbReference>
<evidence type="ECO:0000256" key="1">
    <source>
        <dbReference type="ARBA" id="ARBA00000799"/>
    </source>
</evidence>
<dbReference type="SUPFAM" id="SSF56322">
    <property type="entry name" value="ADC synthase"/>
    <property type="match status" value="1"/>
</dbReference>
<feature type="active site" description="Proton donor" evidence="5">
    <location>
        <position position="253"/>
    </location>
</feature>
<keyword evidence="4 5" id="KW-0413">Isomerase</keyword>
<evidence type="ECO:0000259" key="6">
    <source>
        <dbReference type="Pfam" id="PF00425"/>
    </source>
</evidence>
<comment type="function">
    <text evidence="5">Catalyzes the conversion of chorismate to isochorismate.</text>
</comment>
<dbReference type="Pfam" id="PF00425">
    <property type="entry name" value="Chorismate_bind"/>
    <property type="match status" value="1"/>
</dbReference>